<gene>
    <name evidence="1" type="ORF">GCM10011357_11610</name>
</gene>
<keyword evidence="2" id="KW-1185">Reference proteome</keyword>
<dbReference type="EMBL" id="BMGJ01000003">
    <property type="protein sequence ID" value="GGD57883.1"/>
    <property type="molecule type" value="Genomic_DNA"/>
</dbReference>
<comment type="caution">
    <text evidence="1">The sequence shown here is derived from an EMBL/GenBank/DDBJ whole genome shotgun (WGS) entry which is preliminary data.</text>
</comment>
<evidence type="ECO:0000313" key="1">
    <source>
        <dbReference type="EMBL" id="GGD57883.1"/>
    </source>
</evidence>
<accession>A0ABQ1R5J3</accession>
<dbReference type="Proteomes" id="UP000614272">
    <property type="component" value="Unassembled WGS sequence"/>
</dbReference>
<evidence type="ECO:0000313" key="2">
    <source>
        <dbReference type="Proteomes" id="UP000614272"/>
    </source>
</evidence>
<organism evidence="1 2">
    <name type="scientific">Lacimicrobium alkaliphilum</name>
    <dbReference type="NCBI Taxonomy" id="1526571"/>
    <lineage>
        <taxon>Bacteria</taxon>
        <taxon>Pseudomonadati</taxon>
        <taxon>Pseudomonadota</taxon>
        <taxon>Gammaproteobacteria</taxon>
        <taxon>Alteromonadales</taxon>
        <taxon>Alteromonadaceae</taxon>
        <taxon>Lacimicrobium</taxon>
    </lineage>
</organism>
<sequence>MQRSGIREQTSNLLKRPRNPVILMNANLPQSRRAAEDGEIQKIIPSILCALRDSAVKTYYSEFILITEDWELLTFLG</sequence>
<proteinExistence type="predicted"/>
<reference evidence="2" key="1">
    <citation type="journal article" date="2019" name="Int. J. Syst. Evol. Microbiol.">
        <title>The Global Catalogue of Microorganisms (GCM) 10K type strain sequencing project: providing services to taxonomists for standard genome sequencing and annotation.</title>
        <authorList>
            <consortium name="The Broad Institute Genomics Platform"/>
            <consortium name="The Broad Institute Genome Sequencing Center for Infectious Disease"/>
            <person name="Wu L."/>
            <person name="Ma J."/>
        </authorList>
    </citation>
    <scope>NUCLEOTIDE SEQUENCE [LARGE SCALE GENOMIC DNA]</scope>
    <source>
        <strain evidence="2">CGMCC 1.12923</strain>
    </source>
</reference>
<protein>
    <submittedName>
        <fullName evidence="1">Uncharacterized protein</fullName>
    </submittedName>
</protein>
<name>A0ABQ1R5J3_9ALTE</name>